<dbReference type="GO" id="GO:0000049">
    <property type="term" value="F:tRNA binding"/>
    <property type="evidence" value="ECO:0007669"/>
    <property type="project" value="TreeGrafter"/>
</dbReference>
<dbReference type="SUPFAM" id="SSF50249">
    <property type="entry name" value="Nucleic acid-binding proteins"/>
    <property type="match status" value="1"/>
</dbReference>
<protein>
    <submittedName>
        <fullName evidence="2">Uncharacterized protein</fullName>
    </submittedName>
</protein>
<dbReference type="GO" id="GO:0006430">
    <property type="term" value="P:lysyl-tRNA aminoacylation"/>
    <property type="evidence" value="ECO:0007669"/>
    <property type="project" value="TreeGrafter"/>
</dbReference>
<keyword evidence="3" id="KW-1185">Reference proteome</keyword>
<dbReference type="Proteomes" id="UP000489600">
    <property type="component" value="Unassembled WGS sequence"/>
</dbReference>
<dbReference type="GO" id="GO:0004824">
    <property type="term" value="F:lysine-tRNA ligase activity"/>
    <property type="evidence" value="ECO:0007669"/>
    <property type="project" value="TreeGrafter"/>
</dbReference>
<gene>
    <name evidence="2" type="ORF">ANE_LOCUS4883</name>
</gene>
<dbReference type="GO" id="GO:0005829">
    <property type="term" value="C:cytosol"/>
    <property type="evidence" value="ECO:0007669"/>
    <property type="project" value="TreeGrafter"/>
</dbReference>
<reference evidence="2" key="1">
    <citation type="submission" date="2019-07" db="EMBL/GenBank/DDBJ databases">
        <authorList>
            <person name="Dittberner H."/>
        </authorList>
    </citation>
    <scope>NUCLEOTIDE SEQUENCE [LARGE SCALE GENOMIC DNA]</scope>
</reference>
<dbReference type="EMBL" id="CABITT030000002">
    <property type="protein sequence ID" value="VVA94438.1"/>
    <property type="molecule type" value="Genomic_DNA"/>
</dbReference>
<evidence type="ECO:0000313" key="3">
    <source>
        <dbReference type="Proteomes" id="UP000489600"/>
    </source>
</evidence>
<keyword evidence="1" id="KW-0547">Nucleotide-binding</keyword>
<sequence length="64" mass="7156">MSKRSSSSKLFFYDLYGSDLKVQVMADGSKSELDEAEFSKLHATTKRGDYVGVTGFPGKRREES</sequence>
<accession>A0A565AYF3</accession>
<dbReference type="Gene3D" id="2.40.50.140">
    <property type="entry name" value="Nucleic acid-binding proteins"/>
    <property type="match status" value="1"/>
</dbReference>
<comment type="caution">
    <text evidence="2">The sequence shown here is derived from an EMBL/GenBank/DDBJ whole genome shotgun (WGS) entry which is preliminary data.</text>
</comment>
<dbReference type="PANTHER" id="PTHR42918">
    <property type="entry name" value="LYSYL-TRNA SYNTHETASE"/>
    <property type="match status" value="1"/>
</dbReference>
<proteinExistence type="predicted"/>
<dbReference type="OrthoDB" id="1713321at2759"/>
<dbReference type="PANTHER" id="PTHR42918:SF9">
    <property type="entry name" value="LYSINE--TRNA LIGASE"/>
    <property type="match status" value="1"/>
</dbReference>
<evidence type="ECO:0000313" key="2">
    <source>
        <dbReference type="EMBL" id="VVA94438.1"/>
    </source>
</evidence>
<name>A0A565AYF3_9BRAS</name>
<organism evidence="2 3">
    <name type="scientific">Arabis nemorensis</name>
    <dbReference type="NCBI Taxonomy" id="586526"/>
    <lineage>
        <taxon>Eukaryota</taxon>
        <taxon>Viridiplantae</taxon>
        <taxon>Streptophyta</taxon>
        <taxon>Embryophyta</taxon>
        <taxon>Tracheophyta</taxon>
        <taxon>Spermatophyta</taxon>
        <taxon>Magnoliopsida</taxon>
        <taxon>eudicotyledons</taxon>
        <taxon>Gunneridae</taxon>
        <taxon>Pentapetalae</taxon>
        <taxon>rosids</taxon>
        <taxon>malvids</taxon>
        <taxon>Brassicales</taxon>
        <taxon>Brassicaceae</taxon>
        <taxon>Arabideae</taxon>
        <taxon>Arabis</taxon>
    </lineage>
</organism>
<evidence type="ECO:0000256" key="1">
    <source>
        <dbReference type="ARBA" id="ARBA00022741"/>
    </source>
</evidence>
<dbReference type="AlphaFoldDB" id="A0A565AYF3"/>
<dbReference type="InterPro" id="IPR012340">
    <property type="entry name" value="NA-bd_OB-fold"/>
</dbReference>